<keyword evidence="7" id="KW-0472">Membrane</keyword>
<evidence type="ECO:0000313" key="10">
    <source>
        <dbReference type="Proteomes" id="UP000013827"/>
    </source>
</evidence>
<dbReference type="PANTHER" id="PTHR33281">
    <property type="entry name" value="UPF0187 PROTEIN YNEE"/>
    <property type="match status" value="1"/>
</dbReference>
<keyword evidence="5" id="KW-1133">Transmembrane helix</keyword>
<keyword evidence="6" id="KW-0406">Ion transport</keyword>
<dbReference type="Pfam" id="PF25539">
    <property type="entry name" value="Bestrophin_2"/>
    <property type="match status" value="1"/>
</dbReference>
<accession>A0A0D3I2T8</accession>
<reference evidence="10" key="1">
    <citation type="journal article" date="2013" name="Nature">
        <title>Pan genome of the phytoplankton Emiliania underpins its global distribution.</title>
        <authorList>
            <person name="Read B.A."/>
            <person name="Kegel J."/>
            <person name="Klute M.J."/>
            <person name="Kuo A."/>
            <person name="Lefebvre S.C."/>
            <person name="Maumus F."/>
            <person name="Mayer C."/>
            <person name="Miller J."/>
            <person name="Monier A."/>
            <person name="Salamov A."/>
            <person name="Young J."/>
            <person name="Aguilar M."/>
            <person name="Claverie J.M."/>
            <person name="Frickenhaus S."/>
            <person name="Gonzalez K."/>
            <person name="Herman E.K."/>
            <person name="Lin Y.C."/>
            <person name="Napier J."/>
            <person name="Ogata H."/>
            <person name="Sarno A.F."/>
            <person name="Shmutz J."/>
            <person name="Schroeder D."/>
            <person name="de Vargas C."/>
            <person name="Verret F."/>
            <person name="von Dassow P."/>
            <person name="Valentin K."/>
            <person name="Van de Peer Y."/>
            <person name="Wheeler G."/>
            <person name="Dacks J.B."/>
            <person name="Delwiche C.F."/>
            <person name="Dyhrman S.T."/>
            <person name="Glockner G."/>
            <person name="John U."/>
            <person name="Richards T."/>
            <person name="Worden A.Z."/>
            <person name="Zhang X."/>
            <person name="Grigoriev I.V."/>
            <person name="Allen A.E."/>
            <person name="Bidle K."/>
            <person name="Borodovsky M."/>
            <person name="Bowler C."/>
            <person name="Brownlee C."/>
            <person name="Cock J.M."/>
            <person name="Elias M."/>
            <person name="Gladyshev V.N."/>
            <person name="Groth M."/>
            <person name="Guda C."/>
            <person name="Hadaegh A."/>
            <person name="Iglesias-Rodriguez M.D."/>
            <person name="Jenkins J."/>
            <person name="Jones B.M."/>
            <person name="Lawson T."/>
            <person name="Leese F."/>
            <person name="Lindquist E."/>
            <person name="Lobanov A."/>
            <person name="Lomsadze A."/>
            <person name="Malik S.B."/>
            <person name="Marsh M.E."/>
            <person name="Mackinder L."/>
            <person name="Mock T."/>
            <person name="Mueller-Roeber B."/>
            <person name="Pagarete A."/>
            <person name="Parker M."/>
            <person name="Probert I."/>
            <person name="Quesneville H."/>
            <person name="Raines C."/>
            <person name="Rensing S.A."/>
            <person name="Riano-Pachon D.M."/>
            <person name="Richier S."/>
            <person name="Rokitta S."/>
            <person name="Shiraiwa Y."/>
            <person name="Soanes D.M."/>
            <person name="van der Giezen M."/>
            <person name="Wahlund T.M."/>
            <person name="Williams B."/>
            <person name="Wilson W."/>
            <person name="Wolfe G."/>
            <person name="Wurch L.L."/>
        </authorList>
    </citation>
    <scope>NUCLEOTIDE SEQUENCE</scope>
</reference>
<dbReference type="AlphaFoldDB" id="A0A0D3I2T8"/>
<dbReference type="eggNOG" id="ENOG502S20F">
    <property type="taxonomic scope" value="Eukaryota"/>
</dbReference>
<sequence>MFVLLALAASTVPTGARLEAGLLQAEPVAKERSLRGGMAKRWPILARRVDLSHGERYTSTDWLTNFLSIPRSHVLERIGPHLWSQTGLCALVVLLHRHGLRFPTGSAMPHTLLGGFLSLLLAFRTNMAYNRFYAGRLNWGVVKNSCSDLALYAVTHVRPRSPALAERLLALVASFPPALACRCCCDESSAKLPLSQRQALSGAMETAAPHALADVSRRGRLVPHASSAAAVVETQVEAEMLMQASRRVGSLVDALGSCESLLTTPVPLSYSRHTSRFLTIWCGTLPVVLVDALGWMTVPAVAFVSWCLFGIEEIGHLIEQPFRDEEALASAPALVSARRHYSYGLPVRRLGRLASEQVHAIAAAPAPRF</sequence>
<keyword evidence="8" id="KW-0732">Signal</keyword>
<keyword evidence="3" id="KW-1003">Cell membrane</keyword>
<dbReference type="InterPro" id="IPR044669">
    <property type="entry name" value="YneE/VCCN1/2-like"/>
</dbReference>
<dbReference type="PANTHER" id="PTHR33281:SF19">
    <property type="entry name" value="VOLTAGE-DEPENDENT ANION CHANNEL-FORMING PROTEIN YNEE"/>
    <property type="match status" value="1"/>
</dbReference>
<evidence type="ECO:0000256" key="7">
    <source>
        <dbReference type="ARBA" id="ARBA00023136"/>
    </source>
</evidence>
<evidence type="ECO:0000256" key="1">
    <source>
        <dbReference type="ARBA" id="ARBA00004651"/>
    </source>
</evidence>
<reference evidence="9" key="2">
    <citation type="submission" date="2024-10" db="UniProtKB">
        <authorList>
            <consortium name="EnsemblProtists"/>
        </authorList>
    </citation>
    <scope>IDENTIFICATION</scope>
</reference>
<dbReference type="HOGENOM" id="CLU_029790_4_1_1"/>
<dbReference type="GeneID" id="17251831"/>
<evidence type="ECO:0000256" key="8">
    <source>
        <dbReference type="SAM" id="SignalP"/>
    </source>
</evidence>
<evidence type="ECO:0000256" key="4">
    <source>
        <dbReference type="ARBA" id="ARBA00022692"/>
    </source>
</evidence>
<keyword evidence="2" id="KW-0813">Transport</keyword>
<evidence type="ECO:0000256" key="6">
    <source>
        <dbReference type="ARBA" id="ARBA00023065"/>
    </source>
</evidence>
<dbReference type="STRING" id="2903.R1B7I4"/>
<name>A0A0D3I2T8_EMIH1</name>
<evidence type="ECO:0000313" key="9">
    <source>
        <dbReference type="EnsemblProtists" id="EOD05573"/>
    </source>
</evidence>
<organism evidence="9 10">
    <name type="scientific">Emiliania huxleyi (strain CCMP1516)</name>
    <dbReference type="NCBI Taxonomy" id="280463"/>
    <lineage>
        <taxon>Eukaryota</taxon>
        <taxon>Haptista</taxon>
        <taxon>Haptophyta</taxon>
        <taxon>Prymnesiophyceae</taxon>
        <taxon>Isochrysidales</taxon>
        <taxon>Noelaerhabdaceae</taxon>
        <taxon>Emiliania</taxon>
    </lineage>
</organism>
<evidence type="ECO:0000256" key="5">
    <source>
        <dbReference type="ARBA" id="ARBA00022989"/>
    </source>
</evidence>
<feature type="chain" id="PRO_5044290894" evidence="8">
    <location>
        <begin position="17"/>
        <end position="369"/>
    </location>
</feature>
<dbReference type="RefSeq" id="XP_005758002.1">
    <property type="nucleotide sequence ID" value="XM_005757945.1"/>
</dbReference>
<dbReference type="KEGG" id="ehx:EMIHUDRAFT_107237"/>
<evidence type="ECO:0000256" key="3">
    <source>
        <dbReference type="ARBA" id="ARBA00022475"/>
    </source>
</evidence>
<keyword evidence="4" id="KW-0812">Transmembrane</keyword>
<comment type="subcellular location">
    <subcellularLocation>
        <location evidence="1">Cell membrane</location>
        <topology evidence="1">Multi-pass membrane protein</topology>
    </subcellularLocation>
</comment>
<dbReference type="GO" id="GO:0005886">
    <property type="term" value="C:plasma membrane"/>
    <property type="evidence" value="ECO:0007669"/>
    <property type="project" value="UniProtKB-SubCell"/>
</dbReference>
<protein>
    <submittedName>
        <fullName evidence="9">Uncharacterized protein</fullName>
    </submittedName>
</protein>
<feature type="signal peptide" evidence="8">
    <location>
        <begin position="1"/>
        <end position="16"/>
    </location>
</feature>
<dbReference type="GO" id="GO:0005254">
    <property type="term" value="F:chloride channel activity"/>
    <property type="evidence" value="ECO:0007669"/>
    <property type="project" value="InterPro"/>
</dbReference>
<dbReference type="PaxDb" id="2903-EOD05573"/>
<dbReference type="EnsemblProtists" id="EOD05573">
    <property type="protein sequence ID" value="EOD05573"/>
    <property type="gene ID" value="EMIHUDRAFT_107237"/>
</dbReference>
<proteinExistence type="predicted"/>
<evidence type="ECO:0000256" key="2">
    <source>
        <dbReference type="ARBA" id="ARBA00022448"/>
    </source>
</evidence>
<dbReference type="Proteomes" id="UP000013827">
    <property type="component" value="Unassembled WGS sequence"/>
</dbReference>
<keyword evidence="10" id="KW-1185">Reference proteome</keyword>